<proteinExistence type="predicted"/>
<dbReference type="GO" id="GO:0003677">
    <property type="term" value="F:DNA binding"/>
    <property type="evidence" value="ECO:0007669"/>
    <property type="project" value="InterPro"/>
</dbReference>
<dbReference type="InterPro" id="IPR024534">
    <property type="entry name" value="JetD_C"/>
</dbReference>
<dbReference type="InterPro" id="IPR036078">
    <property type="entry name" value="Spo11/TopoVI_A_sf"/>
</dbReference>
<organism evidence="3 4">
    <name type="scientific">Mesorhizobium plurifarium</name>
    <dbReference type="NCBI Taxonomy" id="69974"/>
    <lineage>
        <taxon>Bacteria</taxon>
        <taxon>Pseudomonadati</taxon>
        <taxon>Pseudomonadota</taxon>
        <taxon>Alphaproteobacteria</taxon>
        <taxon>Hyphomicrobiales</taxon>
        <taxon>Phyllobacteriaceae</taxon>
        <taxon>Mesorhizobium</taxon>
    </lineage>
</organism>
<sequence length="415" mass="45226">MSRRGFSTIISLIDNLLARHERNPAARNLIAAIDNDGFANMDLRDTFDEELAVLERAGGLELIQTGPRTERRVTGVRLKDARVLYRKVERRPAGELAYQAVSELRAQPGLPAGATSLIDDVVAAWSRGVSHIGIRKGDGRTLADVIGLAIAVRGRMSGDPQEDQDFRTFSRLTVGDSKVLEKNVRQVAVAMTKIFAGMDEQIRLNPEELLASAGVRRLPQPILLHGDVSLGGRSFPAMPYVGIPTDCAGGIGLLTKPDYVLTIENFTSFVRHVREVARSEQALVIYSGGFPSRPALATITRLAAQAQVPTFHWGDMDAGGVRIFQHLERHLAGFDIPLRPHMMDTELLRRFGKPAPGVAGPVADRHVSAIAGLADFLTASGLVHEQEEFDPRSPITETLAPGEQKAPMPRPDPLQ</sequence>
<dbReference type="Pfam" id="PF09983">
    <property type="entry name" value="JetD_C"/>
    <property type="match status" value="1"/>
</dbReference>
<gene>
    <name evidence="3" type="ORF">MPL3365_130520</name>
</gene>
<protein>
    <recommendedName>
        <fullName evidence="2">Wadjet protein JetD C-terminal domain-containing protein</fullName>
    </recommendedName>
</protein>
<evidence type="ECO:0000313" key="4">
    <source>
        <dbReference type="Proteomes" id="UP000046122"/>
    </source>
</evidence>
<dbReference type="SUPFAM" id="SSF56726">
    <property type="entry name" value="DNA topoisomerase IV, alpha subunit"/>
    <property type="match status" value="1"/>
</dbReference>
<dbReference type="Gene3D" id="3.40.1360.10">
    <property type="match status" value="1"/>
</dbReference>
<evidence type="ECO:0000256" key="1">
    <source>
        <dbReference type="SAM" id="MobiDB-lite"/>
    </source>
</evidence>
<evidence type="ECO:0000259" key="2">
    <source>
        <dbReference type="Pfam" id="PF09983"/>
    </source>
</evidence>
<dbReference type="GO" id="GO:0005694">
    <property type="term" value="C:chromosome"/>
    <property type="evidence" value="ECO:0007669"/>
    <property type="project" value="InterPro"/>
</dbReference>
<feature type="domain" description="Wadjet protein JetD C-terminal" evidence="2">
    <location>
        <begin position="255"/>
        <end position="354"/>
    </location>
</feature>
<evidence type="ECO:0000313" key="3">
    <source>
        <dbReference type="EMBL" id="CDX51548.1"/>
    </source>
</evidence>
<dbReference type="Proteomes" id="UP000046122">
    <property type="component" value="Unassembled WGS sequence"/>
</dbReference>
<feature type="region of interest" description="Disordered" evidence="1">
    <location>
        <begin position="387"/>
        <end position="415"/>
    </location>
</feature>
<accession>A0A090FX36</accession>
<dbReference type="EMBL" id="CCNE01000005">
    <property type="protein sequence ID" value="CDX51548.1"/>
    <property type="molecule type" value="Genomic_DNA"/>
</dbReference>
<reference evidence="3 4" key="1">
    <citation type="submission" date="2014-08" db="EMBL/GenBank/DDBJ databases">
        <authorList>
            <person name="Moulin Lionel"/>
        </authorList>
    </citation>
    <scope>NUCLEOTIDE SEQUENCE [LARGE SCALE GENOMIC DNA]</scope>
</reference>
<name>A0A090FX36_MESPL</name>
<dbReference type="AlphaFoldDB" id="A0A090FX36"/>